<dbReference type="InParanoid" id="A0A2V0NWQ7"/>
<keyword evidence="1" id="KW-0732">Signal</keyword>
<dbReference type="Proteomes" id="UP000247498">
    <property type="component" value="Unassembled WGS sequence"/>
</dbReference>
<evidence type="ECO:0000313" key="3">
    <source>
        <dbReference type="Proteomes" id="UP000247498"/>
    </source>
</evidence>
<evidence type="ECO:0000256" key="1">
    <source>
        <dbReference type="SAM" id="SignalP"/>
    </source>
</evidence>
<gene>
    <name evidence="2" type="ORF">Rsub_04408</name>
</gene>
<evidence type="ECO:0000313" key="2">
    <source>
        <dbReference type="EMBL" id="GBF92061.1"/>
    </source>
</evidence>
<dbReference type="OrthoDB" id="10382151at2759"/>
<name>A0A2V0NWQ7_9CHLO</name>
<dbReference type="EMBL" id="BDRX01000029">
    <property type="protein sequence ID" value="GBF92061.1"/>
    <property type="molecule type" value="Genomic_DNA"/>
</dbReference>
<keyword evidence="3" id="KW-1185">Reference proteome</keyword>
<feature type="signal peptide" evidence="1">
    <location>
        <begin position="1"/>
        <end position="20"/>
    </location>
</feature>
<protein>
    <submittedName>
        <fullName evidence="2">Uncharacterized protein</fullName>
    </submittedName>
</protein>
<comment type="caution">
    <text evidence="2">The sequence shown here is derived from an EMBL/GenBank/DDBJ whole genome shotgun (WGS) entry which is preliminary data.</text>
</comment>
<proteinExistence type="predicted"/>
<dbReference type="Gene3D" id="2.60.40.420">
    <property type="entry name" value="Cupredoxins - blue copper proteins"/>
    <property type="match status" value="1"/>
</dbReference>
<dbReference type="InterPro" id="IPR008972">
    <property type="entry name" value="Cupredoxin"/>
</dbReference>
<dbReference type="AlphaFoldDB" id="A0A2V0NWQ7"/>
<feature type="chain" id="PRO_5016166360" evidence="1">
    <location>
        <begin position="21"/>
        <end position="192"/>
    </location>
</feature>
<sequence length="192" mass="19549">MQRRIAAALLLAACLGMAAAATPPKVVKVAWQPPGNVEDEMDRPKLLNCGDTLQLVCPPGQRHGVYKIANATGACPKNYGSPVYGDALLAPTRDCDLKIKLNAGDDYFLTSHVPGECQNGMKMLVKVFCDSGPTTTAKLKLGAGAPRPSDVRASLHTNTSKLAKTASGAGARAGAAAGAAAAAAVAAAALLL</sequence>
<dbReference type="SUPFAM" id="SSF49503">
    <property type="entry name" value="Cupredoxins"/>
    <property type="match status" value="1"/>
</dbReference>
<reference evidence="2 3" key="1">
    <citation type="journal article" date="2018" name="Sci. Rep.">
        <title>Raphidocelis subcapitata (=Pseudokirchneriella subcapitata) provides an insight into genome evolution and environmental adaptations in the Sphaeropleales.</title>
        <authorList>
            <person name="Suzuki S."/>
            <person name="Yamaguchi H."/>
            <person name="Nakajima N."/>
            <person name="Kawachi M."/>
        </authorList>
    </citation>
    <scope>NUCLEOTIDE SEQUENCE [LARGE SCALE GENOMIC DNA]</scope>
    <source>
        <strain evidence="2 3">NIES-35</strain>
    </source>
</reference>
<organism evidence="2 3">
    <name type="scientific">Raphidocelis subcapitata</name>
    <dbReference type="NCBI Taxonomy" id="307507"/>
    <lineage>
        <taxon>Eukaryota</taxon>
        <taxon>Viridiplantae</taxon>
        <taxon>Chlorophyta</taxon>
        <taxon>core chlorophytes</taxon>
        <taxon>Chlorophyceae</taxon>
        <taxon>CS clade</taxon>
        <taxon>Sphaeropleales</taxon>
        <taxon>Selenastraceae</taxon>
        <taxon>Raphidocelis</taxon>
    </lineage>
</organism>
<accession>A0A2V0NWQ7</accession>